<dbReference type="Proteomes" id="UP001623232">
    <property type="component" value="Chromosome"/>
</dbReference>
<dbReference type="Gene3D" id="2.40.110.10">
    <property type="entry name" value="Butyryl-CoA Dehydrogenase, subunit A, domain 2"/>
    <property type="match status" value="1"/>
</dbReference>
<evidence type="ECO:0000313" key="16">
    <source>
        <dbReference type="Proteomes" id="UP001623232"/>
    </source>
</evidence>
<evidence type="ECO:0000256" key="10">
    <source>
        <dbReference type="ARBA" id="ARBA00052875"/>
    </source>
</evidence>
<dbReference type="InterPro" id="IPR006089">
    <property type="entry name" value="Acyl-CoA_DH_CS"/>
</dbReference>
<evidence type="ECO:0000259" key="13">
    <source>
        <dbReference type="Pfam" id="PF02770"/>
    </source>
</evidence>
<comment type="cofactor">
    <cofactor evidence="1 11">
        <name>FAD</name>
        <dbReference type="ChEBI" id="CHEBI:57692"/>
    </cofactor>
</comment>
<dbReference type="PANTHER" id="PTHR43884:SF12">
    <property type="entry name" value="ISOVALERYL-COA DEHYDROGENASE, MITOCHONDRIAL-RELATED"/>
    <property type="match status" value="1"/>
</dbReference>
<comment type="catalytic activity">
    <reaction evidence="10">
        <text>3-methylbutanoyl-CoA + oxidized [electron-transfer flavoprotein] + H(+) = 3-methylbut-2-enoyl-CoA + reduced [electron-transfer flavoprotein]</text>
        <dbReference type="Rhea" id="RHEA:12276"/>
        <dbReference type="Rhea" id="RHEA-COMP:10685"/>
        <dbReference type="Rhea" id="RHEA-COMP:10686"/>
        <dbReference type="ChEBI" id="CHEBI:15378"/>
        <dbReference type="ChEBI" id="CHEBI:57344"/>
        <dbReference type="ChEBI" id="CHEBI:57345"/>
        <dbReference type="ChEBI" id="CHEBI:57692"/>
        <dbReference type="ChEBI" id="CHEBI:58307"/>
        <dbReference type="EC" id="1.3.8.4"/>
    </reaction>
</comment>
<evidence type="ECO:0000256" key="8">
    <source>
        <dbReference type="ARBA" id="ARBA00022946"/>
    </source>
</evidence>
<reference evidence="15 16" key="1">
    <citation type="submission" date="2023-04" db="EMBL/GenBank/DDBJ databases">
        <title>Complete genome sequence of Alisedimentitalea scapharcae.</title>
        <authorList>
            <person name="Rong J.-C."/>
            <person name="Yi M.-L."/>
            <person name="Zhao Q."/>
        </authorList>
    </citation>
    <scope>NUCLEOTIDE SEQUENCE [LARGE SCALE GENOMIC DNA]</scope>
    <source>
        <strain evidence="15 16">KCTC 42119</strain>
    </source>
</reference>
<dbReference type="Pfam" id="PF02770">
    <property type="entry name" value="Acyl-CoA_dh_M"/>
    <property type="match status" value="1"/>
</dbReference>
<dbReference type="PROSITE" id="PS00073">
    <property type="entry name" value="ACYL_COA_DH_2"/>
    <property type="match status" value="1"/>
</dbReference>
<keyword evidence="16" id="KW-1185">Reference proteome</keyword>
<dbReference type="InterPro" id="IPR009075">
    <property type="entry name" value="AcylCo_DH/oxidase_C"/>
</dbReference>
<evidence type="ECO:0000256" key="9">
    <source>
        <dbReference type="ARBA" id="ARBA00023002"/>
    </source>
</evidence>
<evidence type="ECO:0000256" key="1">
    <source>
        <dbReference type="ARBA" id="ARBA00001974"/>
    </source>
</evidence>
<keyword evidence="6 11" id="KW-0285">Flavoprotein</keyword>
<dbReference type="Pfam" id="PF02771">
    <property type="entry name" value="Acyl-CoA_dh_N"/>
    <property type="match status" value="1"/>
</dbReference>
<comment type="pathway">
    <text evidence="2">Amino-acid degradation; L-leucine degradation; (S)-3-hydroxy-3-methylglutaryl-CoA from 3-isovaleryl-CoA: step 1/3.</text>
</comment>
<dbReference type="InterPro" id="IPR034183">
    <property type="entry name" value="IVD"/>
</dbReference>
<keyword evidence="9 11" id="KW-0560">Oxidoreductase</keyword>
<dbReference type="Gene3D" id="1.10.540.10">
    <property type="entry name" value="Acyl-CoA dehydrogenase/oxidase, N-terminal domain"/>
    <property type="match status" value="1"/>
</dbReference>
<evidence type="ECO:0000256" key="4">
    <source>
        <dbReference type="ARBA" id="ARBA00012044"/>
    </source>
</evidence>
<dbReference type="SUPFAM" id="SSF56645">
    <property type="entry name" value="Acyl-CoA dehydrogenase NM domain-like"/>
    <property type="match status" value="1"/>
</dbReference>
<evidence type="ECO:0000313" key="15">
    <source>
        <dbReference type="EMBL" id="WZK87824.1"/>
    </source>
</evidence>
<keyword evidence="8" id="KW-0809">Transit peptide</keyword>
<dbReference type="EC" id="1.3.8.4" evidence="4"/>
<evidence type="ECO:0000256" key="6">
    <source>
        <dbReference type="ARBA" id="ARBA00022630"/>
    </source>
</evidence>
<feature type="domain" description="Acyl-CoA dehydrogenase/oxidase C-terminal" evidence="12">
    <location>
        <begin position="234"/>
        <end position="382"/>
    </location>
</feature>
<dbReference type="InterPro" id="IPR046373">
    <property type="entry name" value="Acyl-CoA_Oxase/DH_mid-dom_sf"/>
</dbReference>
<dbReference type="PANTHER" id="PTHR43884">
    <property type="entry name" value="ACYL-COA DEHYDROGENASE"/>
    <property type="match status" value="1"/>
</dbReference>
<dbReference type="CDD" id="cd01156">
    <property type="entry name" value="IVD"/>
    <property type="match status" value="1"/>
</dbReference>
<dbReference type="Gene3D" id="1.20.140.10">
    <property type="entry name" value="Butyryl-CoA Dehydrogenase, subunit A, domain 3"/>
    <property type="match status" value="1"/>
</dbReference>
<dbReference type="Pfam" id="PF00441">
    <property type="entry name" value="Acyl-CoA_dh_1"/>
    <property type="match status" value="1"/>
</dbReference>
<keyword evidence="7 11" id="KW-0274">FAD</keyword>
<name>A0ABZ2XSK4_9RHOB</name>
<evidence type="ECO:0000256" key="7">
    <source>
        <dbReference type="ARBA" id="ARBA00022827"/>
    </source>
</evidence>
<sequence>MFNETMQFDLGDDVNALRDMVHRWAQERVKPLAAEIDQTNEFPAELWKEMGELGLLGITVPEEFGGAGMSYLAHTVAVEEIARASASVSLSYGAHSNLCVNQIKLNGSQEQKEKYLPGLISGENVGALAMSEAGAGSDVVSMSLRAEKRNDHYRLNGNKYWITNGPDADTLVVYAKTDPDAGSKGMTAFIVEKEFKGFSTSPHFDKLGMRGSNTGELIFDDCEVPFENVLGEEGKGVKVLMSGLDYERVVLAGIGSGIIAACMDEMMPYMKERKQFGQPIGNFQLMQAKIADMYTAMNSSRAYIYEVAKSCDKGTVTRQDAAACCLYASEVAMTQAHQAVQAFGGAGYLSDNPVGRIFRDAKLMEIGAGTSEIRRMLIGRELMTKM</sequence>
<evidence type="ECO:0000259" key="14">
    <source>
        <dbReference type="Pfam" id="PF02771"/>
    </source>
</evidence>
<gene>
    <name evidence="15" type="ORF">QEZ52_14570</name>
</gene>
<evidence type="ECO:0000256" key="2">
    <source>
        <dbReference type="ARBA" id="ARBA00004898"/>
    </source>
</evidence>
<evidence type="ECO:0000256" key="5">
    <source>
        <dbReference type="ARBA" id="ARBA00018258"/>
    </source>
</evidence>
<accession>A0ABZ2XSK4</accession>
<dbReference type="EMBL" id="CP123584">
    <property type="protein sequence ID" value="WZK87824.1"/>
    <property type="molecule type" value="Genomic_DNA"/>
</dbReference>
<dbReference type="InterPro" id="IPR036250">
    <property type="entry name" value="AcylCo_DH-like_C"/>
</dbReference>
<dbReference type="InterPro" id="IPR006091">
    <property type="entry name" value="Acyl-CoA_Oxase/DH_mid-dom"/>
</dbReference>
<dbReference type="PIRSF" id="PIRSF016578">
    <property type="entry name" value="HsaA"/>
    <property type="match status" value="1"/>
</dbReference>
<protein>
    <recommendedName>
        <fullName evidence="5">Isovaleryl-CoA dehydrogenase, mitochondrial</fullName>
        <ecNumber evidence="4">1.3.8.4</ecNumber>
    </recommendedName>
</protein>
<evidence type="ECO:0000259" key="12">
    <source>
        <dbReference type="Pfam" id="PF00441"/>
    </source>
</evidence>
<evidence type="ECO:0000256" key="11">
    <source>
        <dbReference type="RuleBase" id="RU362125"/>
    </source>
</evidence>
<dbReference type="RefSeq" id="WP_406645141.1">
    <property type="nucleotide sequence ID" value="NZ_CP123584.1"/>
</dbReference>
<proteinExistence type="inferred from homology"/>
<comment type="similarity">
    <text evidence="3 11">Belongs to the acyl-CoA dehydrogenase family.</text>
</comment>
<dbReference type="PROSITE" id="PS00072">
    <property type="entry name" value="ACYL_COA_DH_1"/>
    <property type="match status" value="1"/>
</dbReference>
<dbReference type="SUPFAM" id="SSF47203">
    <property type="entry name" value="Acyl-CoA dehydrogenase C-terminal domain-like"/>
    <property type="match status" value="1"/>
</dbReference>
<organism evidence="15 16">
    <name type="scientific">Aliisedimentitalea scapharcae</name>
    <dbReference type="NCBI Taxonomy" id="1524259"/>
    <lineage>
        <taxon>Bacteria</taxon>
        <taxon>Pseudomonadati</taxon>
        <taxon>Pseudomonadota</taxon>
        <taxon>Alphaproteobacteria</taxon>
        <taxon>Rhodobacterales</taxon>
        <taxon>Roseobacteraceae</taxon>
        <taxon>Aliisedimentitalea</taxon>
    </lineage>
</organism>
<feature type="domain" description="Acyl-CoA oxidase/dehydrogenase middle" evidence="13">
    <location>
        <begin position="127"/>
        <end position="222"/>
    </location>
</feature>
<feature type="domain" description="Acyl-CoA dehydrogenase/oxidase N-terminal" evidence="14">
    <location>
        <begin position="13"/>
        <end position="123"/>
    </location>
</feature>
<dbReference type="InterPro" id="IPR037069">
    <property type="entry name" value="AcylCoA_DH/ox_N_sf"/>
</dbReference>
<dbReference type="InterPro" id="IPR013786">
    <property type="entry name" value="AcylCoA_DH/ox_N"/>
</dbReference>
<dbReference type="InterPro" id="IPR009100">
    <property type="entry name" value="AcylCoA_DH/oxidase_NM_dom_sf"/>
</dbReference>
<evidence type="ECO:0000256" key="3">
    <source>
        <dbReference type="ARBA" id="ARBA00009347"/>
    </source>
</evidence>